<proteinExistence type="predicted"/>
<keyword evidence="3" id="KW-1185">Reference proteome</keyword>
<reference evidence="2 3" key="1">
    <citation type="submission" date="2023-01" db="EMBL/GenBank/DDBJ databases">
        <title>Complete genome sequence of Marinomonas pontica strain 200518_36.</title>
        <authorList>
            <person name="Ueki S."/>
            <person name="Gajardo G."/>
            <person name="Maruyama F."/>
        </authorList>
    </citation>
    <scope>NUCLEOTIDE SEQUENCE [LARGE SCALE GENOMIC DNA]</scope>
    <source>
        <strain evidence="2 3">200518_36</strain>
    </source>
</reference>
<feature type="region of interest" description="Disordered" evidence="1">
    <location>
        <begin position="1"/>
        <end position="40"/>
    </location>
</feature>
<gene>
    <name evidence="2" type="ORF">MACH16_19980</name>
</gene>
<evidence type="ECO:0000256" key="1">
    <source>
        <dbReference type="SAM" id="MobiDB-lite"/>
    </source>
</evidence>
<dbReference type="EMBL" id="AP027271">
    <property type="protein sequence ID" value="BDX03250.1"/>
    <property type="molecule type" value="Genomic_DNA"/>
</dbReference>
<evidence type="ECO:0000313" key="2">
    <source>
        <dbReference type="EMBL" id="BDX03250.1"/>
    </source>
</evidence>
<dbReference type="Proteomes" id="UP001307608">
    <property type="component" value="Chromosome"/>
</dbReference>
<accession>A0ABM8FFU1</accession>
<name>A0ABM8FFU1_9GAMM</name>
<protein>
    <submittedName>
        <fullName evidence="2">Uncharacterized protein</fullName>
    </submittedName>
</protein>
<feature type="compositionally biased region" description="Acidic residues" evidence="1">
    <location>
        <begin position="18"/>
        <end position="33"/>
    </location>
</feature>
<evidence type="ECO:0000313" key="3">
    <source>
        <dbReference type="Proteomes" id="UP001307608"/>
    </source>
</evidence>
<organism evidence="2 3">
    <name type="scientific">Marinomonas pontica</name>
    <dbReference type="NCBI Taxonomy" id="264739"/>
    <lineage>
        <taxon>Bacteria</taxon>
        <taxon>Pseudomonadati</taxon>
        <taxon>Pseudomonadota</taxon>
        <taxon>Gammaproteobacteria</taxon>
        <taxon>Oceanospirillales</taxon>
        <taxon>Oceanospirillaceae</taxon>
        <taxon>Marinomonas</taxon>
    </lineage>
</organism>
<feature type="compositionally biased region" description="Low complexity" evidence="1">
    <location>
        <begin position="8"/>
        <end position="17"/>
    </location>
</feature>
<sequence>MSDTGRPEQNSSSSAENESYDENEITNEAEDGATDTVSEEALQAEANQWNVQSASLEYPNPLLDCLVLLSKYS</sequence>
<dbReference type="RefSeq" id="WP_338267610.1">
    <property type="nucleotide sequence ID" value="NZ_AP027271.1"/>
</dbReference>